<dbReference type="AlphaFoldDB" id="A0A1X1Z9L6"/>
<evidence type="ECO:0008006" key="3">
    <source>
        <dbReference type="Google" id="ProtNLM"/>
    </source>
</evidence>
<dbReference type="EMBL" id="LQPJ01000127">
    <property type="protein sequence ID" value="ORW20044.1"/>
    <property type="molecule type" value="Genomic_DNA"/>
</dbReference>
<dbReference type="RefSeq" id="WP_085080069.1">
    <property type="nucleotide sequence ID" value="NZ_JACKRZ010000194.1"/>
</dbReference>
<accession>A0A1X1Z9L6</accession>
<sequence length="401" mass="43848">MGALTTPRINPVELQSLLHLLPYGAEGNQAGIFSEGDIVPRVTQTADNVDLNTIWQEMQAVLGKWNKHRSAIVDLLSYWHTSTADAVPQALTESMFEKASEFGEPESMGPPSEYLLLGYTMEDYDRAARFTWRFLRDADARQVRAVLDEAMRGDNTTVTRTILNRLFSPAPETNDRGNTCYGLWNGTDGMTPPPVLGKTFTNTHTHYLWSGNESIDSGDLETSITHVREHGYGLVDGAEELVCLVHPTESEIIQGFRAGVQNENSQIAKWDFIQAVNQPAFIIAEGGQLVGNQPPGTVFNLPTVGKYGPLWIVESNFVPEHYVAVVATAGPAATSNTIGVRQHRNTVYQGMRQIPGGASGYPLQDSFYSRTFGVGTRHRGAAVVTQITASTSYTAPSILSA</sequence>
<evidence type="ECO:0000313" key="1">
    <source>
        <dbReference type="EMBL" id="ORW20044.1"/>
    </source>
</evidence>
<name>A0A1X1Z9L6_9MYCO</name>
<protein>
    <recommendedName>
        <fullName evidence="3">Bacteriophage protein</fullName>
    </recommendedName>
</protein>
<evidence type="ECO:0000313" key="2">
    <source>
        <dbReference type="Proteomes" id="UP000193529"/>
    </source>
</evidence>
<dbReference type="OrthoDB" id="4378081at2"/>
<reference evidence="1 2" key="1">
    <citation type="submission" date="2016-01" db="EMBL/GenBank/DDBJ databases">
        <title>The new phylogeny of the genus Mycobacterium.</title>
        <authorList>
            <person name="Tarcisio F."/>
            <person name="Conor M."/>
            <person name="Antonella G."/>
            <person name="Elisabetta G."/>
            <person name="Giulia F.S."/>
            <person name="Sara T."/>
            <person name="Anna F."/>
            <person name="Clotilde B."/>
            <person name="Roberto B."/>
            <person name="Veronica D.S."/>
            <person name="Fabio R."/>
            <person name="Monica P."/>
            <person name="Olivier J."/>
            <person name="Enrico T."/>
            <person name="Nicola S."/>
        </authorList>
    </citation>
    <scope>NUCLEOTIDE SEQUENCE [LARGE SCALE GENOMIC DNA]</scope>
    <source>
        <strain evidence="1 2">DSM 44572</strain>
    </source>
</reference>
<keyword evidence="2" id="KW-1185">Reference proteome</keyword>
<proteinExistence type="predicted"/>
<comment type="caution">
    <text evidence="1">The sequence shown here is derived from an EMBL/GenBank/DDBJ whole genome shotgun (WGS) entry which is preliminary data.</text>
</comment>
<organism evidence="1 2">
    <name type="scientific">Mycobacterium palustre</name>
    <dbReference type="NCBI Taxonomy" id="153971"/>
    <lineage>
        <taxon>Bacteria</taxon>
        <taxon>Bacillati</taxon>
        <taxon>Actinomycetota</taxon>
        <taxon>Actinomycetes</taxon>
        <taxon>Mycobacteriales</taxon>
        <taxon>Mycobacteriaceae</taxon>
        <taxon>Mycobacterium</taxon>
        <taxon>Mycobacterium simiae complex</taxon>
    </lineage>
</organism>
<dbReference type="Proteomes" id="UP000193529">
    <property type="component" value="Unassembled WGS sequence"/>
</dbReference>
<gene>
    <name evidence="1" type="ORF">AWC19_16195</name>
</gene>